<dbReference type="PANTHER" id="PTHR37691">
    <property type="entry name" value="BLR3518 PROTEIN"/>
    <property type="match status" value="1"/>
</dbReference>
<gene>
    <name evidence="2" type="ORF">AOE01nite_31070</name>
</gene>
<evidence type="ECO:0000313" key="3">
    <source>
        <dbReference type="Proteomes" id="UP000321746"/>
    </source>
</evidence>
<dbReference type="AlphaFoldDB" id="A0A511XPJ6"/>
<dbReference type="SUPFAM" id="SSF75169">
    <property type="entry name" value="DsrEFH-like"/>
    <property type="match status" value="1"/>
</dbReference>
<keyword evidence="1" id="KW-0732">Signal</keyword>
<dbReference type="EMBL" id="BJYG01000058">
    <property type="protein sequence ID" value="GEN64883.1"/>
    <property type="molecule type" value="Genomic_DNA"/>
</dbReference>
<keyword evidence="3" id="KW-1185">Reference proteome</keyword>
<evidence type="ECO:0000256" key="1">
    <source>
        <dbReference type="SAM" id="SignalP"/>
    </source>
</evidence>
<reference evidence="2 3" key="1">
    <citation type="submission" date="2019-07" db="EMBL/GenBank/DDBJ databases">
        <title>Whole genome shotgun sequence of Acetobacter oeni NBRC 105207.</title>
        <authorList>
            <person name="Hosoyama A."/>
            <person name="Uohara A."/>
            <person name="Ohji S."/>
            <person name="Ichikawa N."/>
        </authorList>
    </citation>
    <scope>NUCLEOTIDE SEQUENCE [LARGE SCALE GENOMIC DNA]</scope>
    <source>
        <strain evidence="2 3">NBRC 105207</strain>
    </source>
</reference>
<dbReference type="Pfam" id="PF02635">
    <property type="entry name" value="DsrE"/>
    <property type="match status" value="1"/>
</dbReference>
<dbReference type="InterPro" id="IPR003787">
    <property type="entry name" value="Sulphur_relay_DsrE/F-like"/>
</dbReference>
<organism evidence="2 3">
    <name type="scientific">Acetobacter oeni</name>
    <dbReference type="NCBI Taxonomy" id="304077"/>
    <lineage>
        <taxon>Bacteria</taxon>
        <taxon>Pseudomonadati</taxon>
        <taxon>Pseudomonadota</taxon>
        <taxon>Alphaproteobacteria</taxon>
        <taxon>Acetobacterales</taxon>
        <taxon>Acetobacteraceae</taxon>
        <taxon>Acetobacter</taxon>
    </lineage>
</organism>
<dbReference type="Gene3D" id="3.40.1260.10">
    <property type="entry name" value="DsrEFH-like"/>
    <property type="match status" value="1"/>
</dbReference>
<dbReference type="OrthoDB" id="7206705at2"/>
<accession>A0A511XPJ6</accession>
<name>A0A511XPJ6_9PROT</name>
<protein>
    <submittedName>
        <fullName evidence="2">Uncharacterized protein</fullName>
    </submittedName>
</protein>
<dbReference type="RefSeq" id="WP_146892178.1">
    <property type="nucleotide sequence ID" value="NZ_BJYG01000058.1"/>
</dbReference>
<evidence type="ECO:0000313" key="2">
    <source>
        <dbReference type="EMBL" id="GEN64883.1"/>
    </source>
</evidence>
<sequence length="185" mass="19701">MRRLTALLVASVACASAGSAMAADMPAGFWTTPTIQGYGKIHYLPNAAFKPQVDQTYKIVFALTQAAKSPGEVNGALDHVARTVNLYHAAGVPLDHLKFVAVAYGPATPLALNDAQYRAKFGVANPNLPLIAELRKAGVDVSVCGQAVAEHDFQYDWVDKSVTLALSGLTTVTTLEHQGYDLMPM</sequence>
<dbReference type="InterPro" id="IPR027396">
    <property type="entry name" value="DsrEFH-like"/>
</dbReference>
<comment type="caution">
    <text evidence="2">The sequence shown here is derived from an EMBL/GenBank/DDBJ whole genome shotgun (WGS) entry which is preliminary data.</text>
</comment>
<proteinExistence type="predicted"/>
<dbReference type="Proteomes" id="UP000321746">
    <property type="component" value="Unassembled WGS sequence"/>
</dbReference>
<feature type="chain" id="PRO_5022069232" evidence="1">
    <location>
        <begin position="23"/>
        <end position="185"/>
    </location>
</feature>
<feature type="signal peptide" evidence="1">
    <location>
        <begin position="1"/>
        <end position="22"/>
    </location>
</feature>
<dbReference type="PANTHER" id="PTHR37691:SF1">
    <property type="entry name" value="BLR3518 PROTEIN"/>
    <property type="match status" value="1"/>
</dbReference>